<keyword evidence="6" id="KW-1185">Reference proteome</keyword>
<dbReference type="Proteomes" id="UP001183414">
    <property type="component" value="Unassembled WGS sequence"/>
</dbReference>
<dbReference type="Pfam" id="PF06386">
    <property type="entry name" value="GvpL_GvpF"/>
    <property type="match status" value="1"/>
</dbReference>
<evidence type="ECO:0000256" key="3">
    <source>
        <dbReference type="ARBA" id="ARBA00035643"/>
    </source>
</evidence>
<reference evidence="6" key="1">
    <citation type="submission" date="2023-07" db="EMBL/GenBank/DDBJ databases">
        <title>30 novel species of actinomycetes from the DSMZ collection.</title>
        <authorList>
            <person name="Nouioui I."/>
        </authorList>
    </citation>
    <scope>NUCLEOTIDE SEQUENCE [LARGE SCALE GENOMIC DNA]</scope>
    <source>
        <strain evidence="6">DSM 42041</strain>
    </source>
</reference>
<dbReference type="PANTHER" id="PTHR36852:SF1">
    <property type="entry name" value="PROTEIN GVPL 2"/>
    <property type="match status" value="1"/>
</dbReference>
<protein>
    <submittedName>
        <fullName evidence="5">GvpL/GvpF family gas vesicle protein</fullName>
    </submittedName>
</protein>
<name>A0ABU2NZ98_9ACTN</name>
<dbReference type="RefSeq" id="WP_311675693.1">
    <property type="nucleotide sequence ID" value="NZ_JAVREQ010000030.1"/>
</dbReference>
<comment type="subcellular location">
    <subcellularLocation>
        <location evidence="2">Gas vesicle</location>
    </subcellularLocation>
</comment>
<comment type="similarity">
    <text evidence="3">Belongs to the gas vesicle GvpF/GvpL family.</text>
</comment>
<evidence type="ECO:0000256" key="4">
    <source>
        <dbReference type="SAM" id="MobiDB-lite"/>
    </source>
</evidence>
<feature type="region of interest" description="Disordered" evidence="4">
    <location>
        <begin position="142"/>
        <end position="163"/>
    </location>
</feature>
<keyword evidence="1" id="KW-0304">Gas vesicle</keyword>
<gene>
    <name evidence="5" type="ORF">RM572_25315</name>
</gene>
<organism evidence="5 6">
    <name type="scientific">Streptomyces hazeniae</name>
    <dbReference type="NCBI Taxonomy" id="3075538"/>
    <lineage>
        <taxon>Bacteria</taxon>
        <taxon>Bacillati</taxon>
        <taxon>Actinomycetota</taxon>
        <taxon>Actinomycetes</taxon>
        <taxon>Kitasatosporales</taxon>
        <taxon>Streptomycetaceae</taxon>
        <taxon>Streptomyces</taxon>
    </lineage>
</organism>
<dbReference type="EMBL" id="JAVREQ010000030">
    <property type="protein sequence ID" value="MDT0382084.1"/>
    <property type="molecule type" value="Genomic_DNA"/>
</dbReference>
<evidence type="ECO:0000256" key="2">
    <source>
        <dbReference type="ARBA" id="ARBA00035108"/>
    </source>
</evidence>
<proteinExistence type="inferred from homology"/>
<feature type="region of interest" description="Disordered" evidence="4">
    <location>
        <begin position="260"/>
        <end position="279"/>
    </location>
</feature>
<sequence>MTEPALLSYVYAIGRCHSLAELPTGLADLTGIGEAHIRVVGAHALAAVVSSVPAEEFDDEGFRAQLEDLTRLETVARAHHAVVDSVAGRATVLPLRLATVYRDDAGVARMLHEAEDRFCALLDRLDGRAEWGVKVYASPDAAPRADESVTAPGSAPAGAEDLSPGRAYLRQRKAQRSRHQDAFQAAADTVERIAALAEAYAAEGVPHRPQSGELATGEGENISNVSYLVPHDRGEDFRAEAEAAAREAGGVRVEVTGPWAPYSFAEAPPAPTLEGSGGR</sequence>
<evidence type="ECO:0000313" key="5">
    <source>
        <dbReference type="EMBL" id="MDT0382084.1"/>
    </source>
</evidence>
<evidence type="ECO:0000313" key="6">
    <source>
        <dbReference type="Proteomes" id="UP001183414"/>
    </source>
</evidence>
<dbReference type="InterPro" id="IPR009430">
    <property type="entry name" value="GvpL/GvpF"/>
</dbReference>
<evidence type="ECO:0000256" key="1">
    <source>
        <dbReference type="ARBA" id="ARBA00022987"/>
    </source>
</evidence>
<accession>A0ABU2NZ98</accession>
<dbReference type="PANTHER" id="PTHR36852">
    <property type="entry name" value="PROTEIN GVPL 2"/>
    <property type="match status" value="1"/>
</dbReference>
<comment type="caution">
    <text evidence="5">The sequence shown here is derived from an EMBL/GenBank/DDBJ whole genome shotgun (WGS) entry which is preliminary data.</text>
</comment>